<reference evidence="8 9" key="1">
    <citation type="submission" date="2014-06" db="EMBL/GenBank/DDBJ databases">
        <title>Draft genome sequence of Idiomarina sp. MCCC 1A10513.</title>
        <authorList>
            <person name="Du J."/>
            <person name="Lai Q."/>
            <person name="Shao Z."/>
        </authorList>
    </citation>
    <scope>NUCLEOTIDE SEQUENCE [LARGE SCALE GENOMIC DNA]</scope>
    <source>
        <strain evidence="8 9">MCCC 1A10513</strain>
    </source>
</reference>
<dbReference type="Pfam" id="PF00482">
    <property type="entry name" value="T2SSF"/>
    <property type="match status" value="1"/>
</dbReference>
<keyword evidence="4 6" id="KW-1133">Transmembrane helix</keyword>
<evidence type="ECO:0000313" key="9">
    <source>
        <dbReference type="Proteomes" id="UP000053718"/>
    </source>
</evidence>
<evidence type="ECO:0000256" key="5">
    <source>
        <dbReference type="ARBA" id="ARBA00023136"/>
    </source>
</evidence>
<evidence type="ECO:0000256" key="1">
    <source>
        <dbReference type="ARBA" id="ARBA00004651"/>
    </source>
</evidence>
<organism evidence="8 9">
    <name type="scientific">Pseudidiomarina atlantica</name>
    <dbReference type="NCBI Taxonomy" id="1517416"/>
    <lineage>
        <taxon>Bacteria</taxon>
        <taxon>Pseudomonadati</taxon>
        <taxon>Pseudomonadota</taxon>
        <taxon>Gammaproteobacteria</taxon>
        <taxon>Alteromonadales</taxon>
        <taxon>Idiomarinaceae</taxon>
        <taxon>Pseudidiomarina</taxon>
    </lineage>
</organism>
<feature type="transmembrane region" description="Helical" evidence="6">
    <location>
        <begin position="251"/>
        <end position="275"/>
    </location>
</feature>
<feature type="transmembrane region" description="Helical" evidence="6">
    <location>
        <begin position="82"/>
        <end position="101"/>
    </location>
</feature>
<protein>
    <recommendedName>
        <fullName evidence="7">Type II secretion system protein GspF domain-containing protein</fullName>
    </recommendedName>
</protein>
<dbReference type="AlphaFoldDB" id="A0A094KZY4"/>
<feature type="transmembrane region" description="Helical" evidence="6">
    <location>
        <begin position="225"/>
        <end position="245"/>
    </location>
</feature>
<accession>A0A094KZY4</accession>
<dbReference type="PANTHER" id="PTHR35007:SF1">
    <property type="entry name" value="PILUS ASSEMBLY PROTEIN"/>
    <property type="match status" value="1"/>
</dbReference>
<comment type="subcellular location">
    <subcellularLocation>
        <location evidence="1">Cell membrane</location>
        <topology evidence="1">Multi-pass membrane protein</topology>
    </subcellularLocation>
</comment>
<evidence type="ECO:0000256" key="3">
    <source>
        <dbReference type="ARBA" id="ARBA00022692"/>
    </source>
</evidence>
<dbReference type="eggNOG" id="COG4965">
    <property type="taxonomic scope" value="Bacteria"/>
</dbReference>
<name>A0A094KZY4_9GAMM</name>
<sequence length="288" mass="31891">MQLDLFLLSLVGVATVIANGLLLRWGLGRLYSHTKHLVVDETERSFKSLLIFMPAKHFYIAAAVAAAAIALLVLILTQQLAWAFVSGAIFLACLPLVRTMLVNRRLALIHQQLPDGMRLLVGGLQAGLSLLPALTISAEQLPRPLASEFHVLIQRQRAGDSLAQALALFYQRAPSQFVEFFVFALITSHRHGGQQGAMLARMADALQQQHYARERMLSLSAQARLQGKIMMLLPVLLFMAINVVQPSSTELLLYTQAGQLLLLVAFTMLVLGFLITRRILGSFNHDFR</sequence>
<dbReference type="InterPro" id="IPR042094">
    <property type="entry name" value="T2SS_GspF_sf"/>
</dbReference>
<gene>
    <name evidence="8" type="ORF">IDAT_12315</name>
</gene>
<comment type="caution">
    <text evidence="8">The sequence shown here is derived from an EMBL/GenBank/DDBJ whole genome shotgun (WGS) entry which is preliminary data.</text>
</comment>
<dbReference type="Gene3D" id="1.20.81.30">
    <property type="entry name" value="Type II secretion system (T2SS), domain F"/>
    <property type="match status" value="1"/>
</dbReference>
<dbReference type="OrthoDB" id="5611741at2"/>
<keyword evidence="5 6" id="KW-0472">Membrane</keyword>
<evidence type="ECO:0000259" key="7">
    <source>
        <dbReference type="Pfam" id="PF00482"/>
    </source>
</evidence>
<evidence type="ECO:0000256" key="2">
    <source>
        <dbReference type="ARBA" id="ARBA00022475"/>
    </source>
</evidence>
<proteinExistence type="predicted"/>
<evidence type="ECO:0000256" key="4">
    <source>
        <dbReference type="ARBA" id="ARBA00022989"/>
    </source>
</evidence>
<dbReference type="PANTHER" id="PTHR35007">
    <property type="entry name" value="INTEGRAL MEMBRANE PROTEIN-RELATED"/>
    <property type="match status" value="1"/>
</dbReference>
<feature type="transmembrane region" description="Helical" evidence="6">
    <location>
        <begin position="57"/>
        <end position="76"/>
    </location>
</feature>
<evidence type="ECO:0000256" key="6">
    <source>
        <dbReference type="SAM" id="Phobius"/>
    </source>
</evidence>
<keyword evidence="2" id="KW-1003">Cell membrane</keyword>
<dbReference type="EMBL" id="JPIN01000014">
    <property type="protein sequence ID" value="KFZ27863.1"/>
    <property type="molecule type" value="Genomic_DNA"/>
</dbReference>
<dbReference type="GO" id="GO:0005886">
    <property type="term" value="C:plasma membrane"/>
    <property type="evidence" value="ECO:0007669"/>
    <property type="project" value="UniProtKB-SubCell"/>
</dbReference>
<dbReference type="InterPro" id="IPR018076">
    <property type="entry name" value="T2SS_GspF_dom"/>
</dbReference>
<feature type="domain" description="Type II secretion system protein GspF" evidence="7">
    <location>
        <begin position="118"/>
        <end position="239"/>
    </location>
</feature>
<evidence type="ECO:0000313" key="8">
    <source>
        <dbReference type="EMBL" id="KFZ27863.1"/>
    </source>
</evidence>
<feature type="transmembrane region" description="Helical" evidence="6">
    <location>
        <begin position="6"/>
        <end position="27"/>
    </location>
</feature>
<dbReference type="RefSeq" id="WP_034734110.1">
    <property type="nucleotide sequence ID" value="NZ_JPIN01000014.1"/>
</dbReference>
<dbReference type="STRING" id="1517416.IDAT_12315"/>
<keyword evidence="9" id="KW-1185">Reference proteome</keyword>
<keyword evidence="3 6" id="KW-0812">Transmembrane</keyword>
<dbReference type="Proteomes" id="UP000053718">
    <property type="component" value="Unassembled WGS sequence"/>
</dbReference>